<gene>
    <name evidence="1" type="ORF">NCTC10951_00896</name>
</gene>
<proteinExistence type="predicted"/>
<accession>A0A448PJF6</accession>
<organism evidence="1 2">
    <name type="scientific">Actinomyces viscosus</name>
    <dbReference type="NCBI Taxonomy" id="1656"/>
    <lineage>
        <taxon>Bacteria</taxon>
        <taxon>Bacillati</taxon>
        <taxon>Actinomycetota</taxon>
        <taxon>Actinomycetes</taxon>
        <taxon>Actinomycetales</taxon>
        <taxon>Actinomycetaceae</taxon>
        <taxon>Actinomyces</taxon>
    </lineage>
</organism>
<dbReference type="AlphaFoldDB" id="A0A448PJF6"/>
<dbReference type="EMBL" id="LR134477">
    <property type="protein sequence ID" value="VEI15013.1"/>
    <property type="molecule type" value="Genomic_DNA"/>
</dbReference>
<evidence type="ECO:0000313" key="2">
    <source>
        <dbReference type="Proteomes" id="UP000268658"/>
    </source>
</evidence>
<dbReference type="Proteomes" id="UP000268658">
    <property type="component" value="Chromosome"/>
</dbReference>
<evidence type="ECO:0000313" key="1">
    <source>
        <dbReference type="EMBL" id="VEI15013.1"/>
    </source>
</evidence>
<name>A0A448PJF6_ACTVI</name>
<protein>
    <submittedName>
        <fullName evidence="1">Uncharacterized protein</fullName>
    </submittedName>
</protein>
<reference evidence="1 2" key="1">
    <citation type="submission" date="2018-12" db="EMBL/GenBank/DDBJ databases">
        <authorList>
            <consortium name="Pathogen Informatics"/>
        </authorList>
    </citation>
    <scope>NUCLEOTIDE SEQUENCE [LARGE SCALE GENOMIC DNA]</scope>
    <source>
        <strain evidence="1 2">NCTC10951</strain>
    </source>
</reference>
<dbReference type="KEGG" id="avc:NCTC10951_00896"/>
<sequence>MPRTRRTPQSSRLASPVTMRFTRFDDGVVIPSPSGRPEAQDVGHAMMATIPTRSPVTSGFHCFSSSR</sequence>